<name>A0A1H6Q1S9_YARLL</name>
<comment type="pathway">
    <text evidence="5">Amino-acid biosynthesis; L-histidine biosynthesis; L-histidine from 5-phospho-alpha-D-ribose 1-diphosphate: step 3/9.</text>
</comment>
<dbReference type="InterPro" id="IPR038019">
    <property type="entry name" value="PRib_AMP_CycHydrolase_sf"/>
</dbReference>
<evidence type="ECO:0000313" key="23">
    <source>
        <dbReference type="Proteomes" id="UP000182444"/>
    </source>
</evidence>
<evidence type="ECO:0000256" key="15">
    <source>
        <dbReference type="ARBA" id="ARBA00023027"/>
    </source>
</evidence>
<evidence type="ECO:0000256" key="17">
    <source>
        <dbReference type="ARBA" id="ARBA00023268"/>
    </source>
</evidence>
<dbReference type="VEuPathDB" id="FungiDB:YALI0_A15950g"/>
<dbReference type="FunFam" id="3.40.50.1980:FF:000050">
    <property type="entry name" value="Histidine biosynthesis trifunctional protein"/>
    <property type="match status" value="1"/>
</dbReference>
<dbReference type="InterPro" id="IPR001692">
    <property type="entry name" value="Histidinol_DH_CS"/>
</dbReference>
<dbReference type="SUPFAM" id="SSF101386">
    <property type="entry name" value="all-alpha NTP pyrophosphatases"/>
    <property type="match status" value="1"/>
</dbReference>
<dbReference type="FunFam" id="1.10.287.1080:FF:000002">
    <property type="entry name" value="Histidine biosynthesis bifunctional protein HisIE"/>
    <property type="match status" value="1"/>
</dbReference>
<evidence type="ECO:0000256" key="3">
    <source>
        <dbReference type="ARBA" id="ARBA00001947"/>
    </source>
</evidence>
<comment type="catalytic activity">
    <reaction evidence="2 19">
        <text>1-(5-phospho-beta-D-ribosyl)-ATP + H2O = 1-(5-phospho-beta-D-ribosyl)-5'-AMP + diphosphate + H(+)</text>
        <dbReference type="Rhea" id="RHEA:22828"/>
        <dbReference type="ChEBI" id="CHEBI:15377"/>
        <dbReference type="ChEBI" id="CHEBI:15378"/>
        <dbReference type="ChEBI" id="CHEBI:33019"/>
        <dbReference type="ChEBI" id="CHEBI:59457"/>
        <dbReference type="ChEBI" id="CHEBI:73183"/>
        <dbReference type="EC" id="3.6.1.31"/>
    </reaction>
</comment>
<keyword evidence="8 19" id="KW-0028">Amino-acid biosynthesis</keyword>
<dbReference type="InterPro" id="IPR021130">
    <property type="entry name" value="PRib-ATP_PPHydrolase-like"/>
</dbReference>
<dbReference type="GO" id="GO:0005524">
    <property type="term" value="F:ATP binding"/>
    <property type="evidence" value="ECO:0007669"/>
    <property type="project" value="UniProtKB-UniRule"/>
</dbReference>
<evidence type="ECO:0000256" key="4">
    <source>
        <dbReference type="ARBA" id="ARBA00004940"/>
    </source>
</evidence>
<dbReference type="InterPro" id="IPR016161">
    <property type="entry name" value="Ald_DH/histidinol_DH"/>
</dbReference>
<dbReference type="PANTHER" id="PTHR21256:SF2">
    <property type="entry name" value="HISTIDINE BIOSYNTHESIS TRIFUNCTIONAL PROTEIN"/>
    <property type="match status" value="1"/>
</dbReference>
<dbReference type="OMA" id="SVFIGAW"/>
<keyword evidence="17" id="KW-0511">Multifunctional enzyme</keyword>
<dbReference type="eggNOG" id="KOG4311">
    <property type="taxonomic scope" value="Eukaryota"/>
</dbReference>
<dbReference type="EC" id="3.6.1.31" evidence="19"/>
<dbReference type="GeneID" id="2905745"/>
<evidence type="ECO:0000256" key="7">
    <source>
        <dbReference type="ARBA" id="ARBA00008260"/>
    </source>
</evidence>
<dbReference type="Pfam" id="PF01502">
    <property type="entry name" value="PRA-CH"/>
    <property type="match status" value="1"/>
</dbReference>
<dbReference type="OrthoDB" id="1703565at2759"/>
<evidence type="ECO:0000259" key="20">
    <source>
        <dbReference type="Pfam" id="PF01502"/>
    </source>
</evidence>
<evidence type="ECO:0000256" key="18">
    <source>
        <dbReference type="ARBA" id="ARBA00049489"/>
    </source>
</evidence>
<dbReference type="Gene3D" id="1.20.5.1300">
    <property type="match status" value="1"/>
</dbReference>
<dbReference type="Pfam" id="PF01503">
    <property type="entry name" value="PRA-PH"/>
    <property type="match status" value="1"/>
</dbReference>
<evidence type="ECO:0000256" key="13">
    <source>
        <dbReference type="ARBA" id="ARBA00022840"/>
    </source>
</evidence>
<keyword evidence="16 19" id="KW-0368">Histidine biosynthesis</keyword>
<gene>
    <name evidence="22" type="ORF">B0I71DRAFT_137268</name>
    <name evidence="21" type="ORF">YALI1_A15879g</name>
</gene>
<comment type="cofactor">
    <cofactor evidence="3">
        <name>Zn(2+)</name>
        <dbReference type="ChEBI" id="CHEBI:29105"/>
    </cofactor>
</comment>
<dbReference type="PROSITE" id="PS00611">
    <property type="entry name" value="HISOL_DEHYDROGENASE"/>
    <property type="match status" value="1"/>
</dbReference>
<dbReference type="KEGG" id="yli:2905745"/>
<keyword evidence="13 19" id="KW-0067">ATP-binding</keyword>
<comment type="catalytic activity">
    <reaction evidence="18 19">
        <text>L-histidinol + 2 NAD(+) + H2O = L-histidine + 2 NADH + 3 H(+)</text>
        <dbReference type="Rhea" id="RHEA:20641"/>
        <dbReference type="ChEBI" id="CHEBI:15377"/>
        <dbReference type="ChEBI" id="CHEBI:15378"/>
        <dbReference type="ChEBI" id="CHEBI:57540"/>
        <dbReference type="ChEBI" id="CHEBI:57595"/>
        <dbReference type="ChEBI" id="CHEBI:57699"/>
        <dbReference type="ChEBI" id="CHEBI:57945"/>
        <dbReference type="EC" id="1.1.1.23"/>
    </reaction>
</comment>
<dbReference type="InterPro" id="IPR002496">
    <property type="entry name" value="PRib_AMP_CycHydrolase_dom"/>
</dbReference>
<dbReference type="GO" id="GO:0005829">
    <property type="term" value="C:cytosol"/>
    <property type="evidence" value="ECO:0007669"/>
    <property type="project" value="TreeGrafter"/>
</dbReference>
<dbReference type="RefSeq" id="XP_500110.1">
    <property type="nucleotide sequence ID" value="XM_500110.1"/>
</dbReference>
<proteinExistence type="inferred from homology"/>
<comment type="similarity">
    <text evidence="7 19">In the C-terminal section; belongs to the histidinol dehydrogenase family.</text>
</comment>
<dbReference type="PRINTS" id="PR00083">
    <property type="entry name" value="HOLDHDRGNASE"/>
</dbReference>
<dbReference type="EC" id="3.5.4.19" evidence="19"/>
<dbReference type="SUPFAM" id="SSF53720">
    <property type="entry name" value="ALDH-like"/>
    <property type="match status" value="1"/>
</dbReference>
<dbReference type="FunFam" id="1.20.5.1300:FF:000002">
    <property type="entry name" value="Histidinol dehydrogenase, chloroplastic"/>
    <property type="match status" value="1"/>
</dbReference>
<dbReference type="EMBL" id="CP017553">
    <property type="protein sequence ID" value="AOW00704.1"/>
    <property type="molecule type" value="Genomic_DNA"/>
</dbReference>
<evidence type="ECO:0000256" key="19">
    <source>
        <dbReference type="PIRNR" id="PIRNR001257"/>
    </source>
</evidence>
<dbReference type="SUPFAM" id="SSF141734">
    <property type="entry name" value="HisI-like"/>
    <property type="match status" value="1"/>
</dbReference>
<evidence type="ECO:0000256" key="9">
    <source>
        <dbReference type="ARBA" id="ARBA00022723"/>
    </source>
</evidence>
<dbReference type="PIRSF" id="PIRSF001257">
    <property type="entry name" value="His_trifunctional"/>
    <property type="match status" value="1"/>
</dbReference>
<evidence type="ECO:0000256" key="1">
    <source>
        <dbReference type="ARBA" id="ARBA00000024"/>
    </source>
</evidence>
<dbReference type="Proteomes" id="UP000256601">
    <property type="component" value="Unassembled WGS sequence"/>
</dbReference>
<dbReference type="GO" id="GO:0004635">
    <property type="term" value="F:phosphoribosyl-AMP cyclohydrolase activity"/>
    <property type="evidence" value="ECO:0007669"/>
    <property type="project" value="UniProtKB-UniRule"/>
</dbReference>
<keyword evidence="14 19" id="KW-0560">Oxidoreductase</keyword>
<evidence type="ECO:0000256" key="12">
    <source>
        <dbReference type="ARBA" id="ARBA00022833"/>
    </source>
</evidence>
<evidence type="ECO:0000313" key="24">
    <source>
        <dbReference type="Proteomes" id="UP000256601"/>
    </source>
</evidence>
<dbReference type="GO" id="GO:0051287">
    <property type="term" value="F:NAD binding"/>
    <property type="evidence" value="ECO:0007669"/>
    <property type="project" value="UniProtKB-UniRule"/>
</dbReference>
<evidence type="ECO:0000313" key="21">
    <source>
        <dbReference type="EMBL" id="AOW00704.1"/>
    </source>
</evidence>
<comment type="catalytic activity">
    <reaction evidence="1 19">
        <text>1-(5-phospho-beta-D-ribosyl)-5'-AMP + H2O = 1-(5-phospho-beta-D-ribosyl)-5-[(5-phospho-beta-D-ribosylamino)methylideneamino]imidazole-4-carboxamide</text>
        <dbReference type="Rhea" id="RHEA:20049"/>
        <dbReference type="ChEBI" id="CHEBI:15377"/>
        <dbReference type="ChEBI" id="CHEBI:58435"/>
        <dbReference type="ChEBI" id="CHEBI:59457"/>
        <dbReference type="EC" id="3.5.4.19"/>
    </reaction>
</comment>
<dbReference type="EC" id="1.1.1.23" evidence="19"/>
<dbReference type="eggNOG" id="KOG2697">
    <property type="taxonomic scope" value="Eukaryota"/>
</dbReference>
<dbReference type="FunFam" id="3.10.20.810:FF:000002">
    <property type="entry name" value="Histidine biosynthesis trifunctional protein"/>
    <property type="match status" value="1"/>
</dbReference>
<evidence type="ECO:0000256" key="11">
    <source>
        <dbReference type="ARBA" id="ARBA00022801"/>
    </source>
</evidence>
<dbReference type="CDD" id="cd11546">
    <property type="entry name" value="NTP-PPase_His4"/>
    <property type="match status" value="1"/>
</dbReference>
<dbReference type="Gene3D" id="3.10.20.810">
    <property type="entry name" value="Phosphoribosyl-AMP cyclohydrolase"/>
    <property type="match status" value="1"/>
</dbReference>
<evidence type="ECO:0000256" key="6">
    <source>
        <dbReference type="ARBA" id="ARBA00005204"/>
    </source>
</evidence>
<evidence type="ECO:0000256" key="8">
    <source>
        <dbReference type="ARBA" id="ARBA00022605"/>
    </source>
</evidence>
<evidence type="ECO:0000256" key="5">
    <source>
        <dbReference type="ARBA" id="ARBA00005169"/>
    </source>
</evidence>
<feature type="domain" description="Phosphoribosyl-AMP cyclohydrolase" evidence="20">
    <location>
        <begin position="211"/>
        <end position="282"/>
    </location>
</feature>
<dbReference type="FunFam" id="3.40.50.1980:FF:000001">
    <property type="entry name" value="Histidinol dehydrogenase"/>
    <property type="match status" value="1"/>
</dbReference>
<dbReference type="PANTHER" id="PTHR21256">
    <property type="entry name" value="HISTIDINOL DEHYDROGENASE HDH"/>
    <property type="match status" value="1"/>
</dbReference>
<dbReference type="GO" id="GO:0046872">
    <property type="term" value="F:metal ion binding"/>
    <property type="evidence" value="ECO:0007669"/>
    <property type="project" value="UniProtKB-KW"/>
</dbReference>
<evidence type="ECO:0000256" key="14">
    <source>
        <dbReference type="ARBA" id="ARBA00023002"/>
    </source>
</evidence>
<keyword evidence="11 19" id="KW-0378">Hydrolase</keyword>
<dbReference type="EMBL" id="KZ859189">
    <property type="protein sequence ID" value="RDW22623.1"/>
    <property type="molecule type" value="Genomic_DNA"/>
</dbReference>
<keyword evidence="12" id="KW-0862">Zinc</keyword>
<dbReference type="NCBIfam" id="TIGR00069">
    <property type="entry name" value="hisD"/>
    <property type="match status" value="1"/>
</dbReference>
<dbReference type="InterPro" id="IPR016298">
    <property type="entry name" value="Histidine_synth_trifunct"/>
</dbReference>
<keyword evidence="10 19" id="KW-0547">Nucleotide-binding</keyword>
<keyword evidence="9" id="KW-0479">Metal-binding</keyword>
<dbReference type="Gene3D" id="1.10.287.1080">
    <property type="entry name" value="MazG-like"/>
    <property type="match status" value="1"/>
</dbReference>
<dbReference type="Pfam" id="PF00815">
    <property type="entry name" value="Histidinol_dh"/>
    <property type="match status" value="1"/>
</dbReference>
<comment type="pathway">
    <text evidence="6">Amino-acid biosynthesis; L-histidine biosynthesis; L-histidine from 5-phospho-alpha-D-ribose 1-diphosphate: step 2/9.</text>
</comment>
<dbReference type="NCBIfam" id="TIGR03188">
    <property type="entry name" value="histidine_hisI"/>
    <property type="match status" value="1"/>
</dbReference>
<dbReference type="HAMAP" id="MF_01024">
    <property type="entry name" value="HisD"/>
    <property type="match status" value="1"/>
</dbReference>
<dbReference type="Proteomes" id="UP000182444">
    <property type="component" value="Chromosome 1A"/>
</dbReference>
<organism evidence="21 23">
    <name type="scientific">Yarrowia lipolytica</name>
    <name type="common">Candida lipolytica</name>
    <dbReference type="NCBI Taxonomy" id="4952"/>
    <lineage>
        <taxon>Eukaryota</taxon>
        <taxon>Fungi</taxon>
        <taxon>Dikarya</taxon>
        <taxon>Ascomycota</taxon>
        <taxon>Saccharomycotina</taxon>
        <taxon>Dipodascomycetes</taxon>
        <taxon>Dipodascales</taxon>
        <taxon>Dipodascales incertae sedis</taxon>
        <taxon>Yarrowia</taxon>
    </lineage>
</organism>
<sequence length="855" mass="91770">MFPLLPQVSSVTVPAVAVAPGKVLVSILQSDVPEIAKELKKAFGQAQFHIMADTDLSTDEYIHLLDAGASSVFVSGESAVDLAASGVPAGRLTVIGSKPDNLDVGGVFLKDTPALEDVATLASTFAKQLLPSGGAPVVYVNVEDPKAAADLAATGATVVVSSAKLTTEHQADKLDDKFPIADLLLASLSTDRQDGLYTTLVTDVLNQSLGLVYSSAESIKEAIRTGTGVYQSRRHGLWYKGKESGNTQKLIRIETDCDGDCLKFIVEQTGAGFCHFNTESCFSAAQGISCLEKTLQQRLQNAPAGSYTKRLFDDSDLLRAKIMEEAEELVEAKDAEEVSWEAADLIYFAMVKVVKEGVSWAQVMNNLDSKHMKISRRKGDAKQKWVDALGIKRQKVDEKPKEEKKEEKKEEIKEDGKIQLNHINADTASKAEIETVLARPAQKTSDIMKLVLPIVEGVKTGGDKKLLELTEKFDGVKLESPILTAPFSEDLMKISDDVKASIDMSIANVKKFHAAQLDTTELVVETQPGVVCKRFSRPIESVGLYIPGGTAVLPSTSLHLGVPAMVAGCKNIVLASPPRKDGTLSPEVVYVAHQIGAKAVVLAGGAQAVAAMAYGTESVPKVDKIMGPGNQFVTAAKMYVSNDTTAKVAIDMPAGPSEVLVICDKHANPAFVASDLLSQAEHGVDSQVILLAVDCDQKHLDAIDEELHAQALALPRVDIIRKCIAHSSALSVKTMDEAFKLSNQYAPEHLILQIEDADKYVPLVDHAGSIFVGAYSPESCGDYSSGTNHTLPTYGYARMYSGVNTGTFTKHITSQQLTREGLEIIGPAVMTLAATEGLDAHRMAVKVRLDAMKKE</sequence>
<dbReference type="GO" id="GO:0004636">
    <property type="term" value="F:phosphoribosyl-ATP diphosphatase activity"/>
    <property type="evidence" value="ECO:0007669"/>
    <property type="project" value="UniProtKB-UniRule"/>
</dbReference>
<protein>
    <recommendedName>
        <fullName evidence="19">Histidine biosynthesis trifunctional protein</fullName>
    </recommendedName>
    <domain>
        <recommendedName>
            <fullName evidence="19">Phosphoribosyl-AMP cyclohydrolase</fullName>
            <ecNumber evidence="19">3.5.4.19</ecNumber>
        </recommendedName>
    </domain>
    <domain>
        <recommendedName>
            <fullName evidence="19">Phosphoribosyl-ATP pyrophosphohydrolase</fullName>
            <ecNumber evidence="19">3.6.1.31</ecNumber>
        </recommendedName>
    </domain>
    <domain>
        <recommendedName>
            <fullName evidence="19">Histidinol dehydrogenase</fullName>
            <shortName evidence="19">HDH</shortName>
            <ecNumber evidence="19">1.1.1.23</ecNumber>
        </recommendedName>
    </domain>
</protein>
<evidence type="ECO:0000313" key="22">
    <source>
        <dbReference type="EMBL" id="RDW22623.1"/>
    </source>
</evidence>
<dbReference type="UniPathway" id="UPA00031">
    <property type="reaction ID" value="UER00007"/>
</dbReference>
<evidence type="ECO:0000256" key="10">
    <source>
        <dbReference type="ARBA" id="ARBA00022741"/>
    </source>
</evidence>
<dbReference type="Gene3D" id="3.40.50.1980">
    <property type="entry name" value="Nitrogenase molybdenum iron protein domain"/>
    <property type="match status" value="2"/>
</dbReference>
<dbReference type="InterPro" id="IPR008179">
    <property type="entry name" value="HisE"/>
</dbReference>
<comment type="pathway">
    <text evidence="4">Amino-acid biosynthesis; L-histidine biosynthesis; L-histidine from 5-phospho-alpha-D-ribose 1-diphosphate: step 9/9.</text>
</comment>
<dbReference type="GO" id="GO:0000105">
    <property type="term" value="P:L-histidine biosynthetic process"/>
    <property type="evidence" value="ECO:0007669"/>
    <property type="project" value="UniProtKB-UniRule"/>
</dbReference>
<accession>A0A1H6Q1S9</accession>
<evidence type="ECO:0000256" key="2">
    <source>
        <dbReference type="ARBA" id="ARBA00001460"/>
    </source>
</evidence>
<reference evidence="22 24" key="2">
    <citation type="submission" date="2018-07" db="EMBL/GenBank/DDBJ databases">
        <title>Draft Genome Assemblies for Five Robust Yarrowia lipolytica Strains Exhibiting High Lipid Production and Pentose Sugar Utilization and Sugar Alcohol Secretion from Undetoxified Lignocellulosic Biomass Hydrolysates.</title>
        <authorList>
            <consortium name="DOE Joint Genome Institute"/>
            <person name="Walker C."/>
            <person name="Ryu S."/>
            <person name="Na H."/>
            <person name="Zane M."/>
            <person name="LaButti K."/>
            <person name="Lipzen A."/>
            <person name="Haridas S."/>
            <person name="Barry K."/>
            <person name="Grigoriev I.V."/>
            <person name="Quarterman J."/>
            <person name="Slininger P."/>
            <person name="Dien B."/>
            <person name="Trinh C.T."/>
        </authorList>
    </citation>
    <scope>NUCLEOTIDE SEQUENCE [LARGE SCALE GENOMIC DNA]</scope>
    <source>
        <strain evidence="22 24">YB392</strain>
    </source>
</reference>
<dbReference type="GO" id="GO:0004399">
    <property type="term" value="F:histidinol dehydrogenase activity"/>
    <property type="evidence" value="ECO:0007669"/>
    <property type="project" value="UniProtKB-UniRule"/>
</dbReference>
<dbReference type="VEuPathDB" id="FungiDB:YALI1_A15879g"/>
<dbReference type="InterPro" id="IPR012131">
    <property type="entry name" value="Hstdl_DH"/>
</dbReference>
<keyword evidence="15 19" id="KW-0520">NAD</keyword>
<reference evidence="21 23" key="1">
    <citation type="journal article" date="2016" name="PLoS ONE">
        <title>Sequence Assembly of Yarrowia lipolytica Strain W29/CLIB89 Shows Transposable Element Diversity.</title>
        <authorList>
            <person name="Magnan C."/>
            <person name="Yu J."/>
            <person name="Chang I."/>
            <person name="Jahn E."/>
            <person name="Kanomata Y."/>
            <person name="Wu J."/>
            <person name="Zeller M."/>
            <person name="Oakes M."/>
            <person name="Baldi P."/>
            <person name="Sandmeyer S."/>
        </authorList>
    </citation>
    <scope>NUCLEOTIDE SEQUENCE [LARGE SCALE GENOMIC DNA]</scope>
    <source>
        <strain evidence="21">CLIB89</strain>
        <strain evidence="23">CLIB89(W29)</strain>
    </source>
</reference>
<evidence type="ECO:0000256" key="16">
    <source>
        <dbReference type="ARBA" id="ARBA00023102"/>
    </source>
</evidence>
<dbReference type="AlphaFoldDB" id="A0A1H6Q1S9"/>
<dbReference type="CDD" id="cd06572">
    <property type="entry name" value="Histidinol_dh"/>
    <property type="match status" value="1"/>
</dbReference>